<gene>
    <name evidence="1" type="ORF">P171DRAFT_139631</name>
</gene>
<comment type="caution">
    <text evidence="1">The sequence shown here is derived from an EMBL/GenBank/DDBJ whole genome shotgun (WGS) entry which is preliminary data.</text>
</comment>
<evidence type="ECO:0000313" key="1">
    <source>
        <dbReference type="EMBL" id="KAF2450430.1"/>
    </source>
</evidence>
<reference evidence="1" key="1">
    <citation type="journal article" date="2020" name="Stud. Mycol.">
        <title>101 Dothideomycetes genomes: a test case for predicting lifestyles and emergence of pathogens.</title>
        <authorList>
            <person name="Haridas S."/>
            <person name="Albert R."/>
            <person name="Binder M."/>
            <person name="Bloem J."/>
            <person name="Labutti K."/>
            <person name="Salamov A."/>
            <person name="Andreopoulos B."/>
            <person name="Baker S."/>
            <person name="Barry K."/>
            <person name="Bills G."/>
            <person name="Bluhm B."/>
            <person name="Cannon C."/>
            <person name="Castanera R."/>
            <person name="Culley D."/>
            <person name="Daum C."/>
            <person name="Ezra D."/>
            <person name="Gonzalez J."/>
            <person name="Henrissat B."/>
            <person name="Kuo A."/>
            <person name="Liang C."/>
            <person name="Lipzen A."/>
            <person name="Lutzoni F."/>
            <person name="Magnuson J."/>
            <person name="Mondo S."/>
            <person name="Nolan M."/>
            <person name="Ohm R."/>
            <person name="Pangilinan J."/>
            <person name="Park H.-J."/>
            <person name="Ramirez L."/>
            <person name="Alfaro M."/>
            <person name="Sun H."/>
            <person name="Tritt A."/>
            <person name="Yoshinaga Y."/>
            <person name="Zwiers L.-H."/>
            <person name="Turgeon B."/>
            <person name="Goodwin S."/>
            <person name="Spatafora J."/>
            <person name="Crous P."/>
            <person name="Grigoriev I."/>
        </authorList>
    </citation>
    <scope>NUCLEOTIDE SEQUENCE</scope>
    <source>
        <strain evidence="1">CBS 690.94</strain>
    </source>
</reference>
<accession>A0A9P4PSB4</accession>
<dbReference type="AlphaFoldDB" id="A0A9P4PSB4"/>
<dbReference type="EMBL" id="MU001493">
    <property type="protein sequence ID" value="KAF2450430.1"/>
    <property type="molecule type" value="Genomic_DNA"/>
</dbReference>
<evidence type="ECO:0000313" key="2">
    <source>
        <dbReference type="Proteomes" id="UP000799764"/>
    </source>
</evidence>
<organism evidence="1 2">
    <name type="scientific">Karstenula rhodostoma CBS 690.94</name>
    <dbReference type="NCBI Taxonomy" id="1392251"/>
    <lineage>
        <taxon>Eukaryota</taxon>
        <taxon>Fungi</taxon>
        <taxon>Dikarya</taxon>
        <taxon>Ascomycota</taxon>
        <taxon>Pezizomycotina</taxon>
        <taxon>Dothideomycetes</taxon>
        <taxon>Pleosporomycetidae</taxon>
        <taxon>Pleosporales</taxon>
        <taxon>Massarineae</taxon>
        <taxon>Didymosphaeriaceae</taxon>
        <taxon>Karstenula</taxon>
    </lineage>
</organism>
<sequence length="82" mass="9107">MIFRNPPCAVQSIHHLTIFVWSLSNSRKKTCRSSTRAPRPIPTLIQPPGFTPLFVSLLLTLRAYGARSDGLAVIVTLFSVNQ</sequence>
<name>A0A9P4PSB4_9PLEO</name>
<protein>
    <submittedName>
        <fullName evidence="1">Uncharacterized protein</fullName>
    </submittedName>
</protein>
<keyword evidence="2" id="KW-1185">Reference proteome</keyword>
<proteinExistence type="predicted"/>
<dbReference type="Proteomes" id="UP000799764">
    <property type="component" value="Unassembled WGS sequence"/>
</dbReference>